<sequence>MKKSISILLIFAMLFSYIPILSTDFYIYGQTTVSDSVYEKSRTTAGSVYEKLANTVPELKIQSIVEENKDYEEIIDNALEKLKDYYNNKSLDYIPAMAYNHASDNLDSDLRIISDNLRVYSLKRKSKYNCYKGIMGIIASGQDPRNFEYEGETFNYVDILVDMQQETGLFDDDAQEHAYCILALDMAGADYDKDKAIKALKSKFTIKEDKAYIKGNYSPDLKKTAIAMIALSNHKNISGVKDLLRKCVNYIKSEQKDNGEFGYITNPELLGKIIQALIAVGENPLAGDYVKNGKTILDLLMEYQNSDGTYAKGTWYHRYDKISTEAVFAALSDLKKNKSMYHALKIELGDVPSKIILKVDKNEVIKGKTIKIRAKILDAQDRLVIGQKIKWTSSDNNIAVVENGVVTAKNNGKVTITAEIEGNLAIKNSINITVVDRKPTDIKIYLKDKEVNKQVIIKKGQSLRFIAKVLDQDNEEIKDVVVTWNVAKGNDYVTIDNGKVTGLEKGRAIIKAVYKSIESRIEVEVITIRDVVKDVLGEIKTVYEDKSEYDYIEALALSYMGEDKNIIKEKIKINENLYTPIDYAENIIMLIAAGLDPRNYNGHNYVEELAQSQNDKGYFEVGSSFICSKTENVILPIIALDMAGETYDVQKAIKFLEEKAKSYRDSKYFEKSSNYSRVQMTSMAIIAMSKHMDMDNVKELVEKCKTYFKYKQNDEAVFSATTMSSSYLKPNSIATASVIQALKAIGENPLSDEWKKGEKTIFDGLLSFKEGKKFKITSTSYITNDEATAYSFAALVDLYKDKSMYHEVKIETGTIPTKIEILSQRDYVKEGQKLKLRAKVTDKDGKIVPGQKIEWICSDKTKNIAVIDKMGLLVGKQVDGDKKVIITAKIRDKNIKVDKEIIIKDRVPYEIKISLPSNKKDNNLKEGQKLILFKKVLEEDGEELDEEVIWSSSDETVAVVDETGLVTAKEVEKDTKVIITATSKSKKDVKKEIVLNIIAVIPEKVVIFCDDKEIDEKTIEAGYKLKVEAKTYEKDGSFIEKAEIEWTSSNEDIAVIDSCGLITAKQVQKEADVRITAKVKGFNVSKVLNIKVIPAKSDKEKAESIISELKQFYKEDTKYDYIEALALNRVGIDKKKIQEKLDIEKLSFKRGSWGDNESGEYAKAIISIIAAGLDPRNYKNKDYVKYLADSQVESGYFDAKGYYYSDDDEADNIAYSIIALDMACAEYDIDKAVKALMDKFEVLGDKAYVKGVYKPSLEKTTISLIALSNHVDKNGVSNLINKIKKYIKEEYEHWDKNVSSIDIASIVQALIAVGENPLSETYIKKDEYGNKVTLLDRLLKFKDGNAFKEREKSSYIDKKATALVFAVLTDISTGKSMYKEIKIKVGNPEKIEIVAENEKKELKVGRKLKLFAKAYDKDNKFVPSQIFVWSVDKPSIAVVDKNTGEITAVKEGTVVITATLKDFPNIKDTFKLKILPVIPDTIKVSVDKNIKKIEVGRKIKIKSVVCDKDREIIENVKVVWTIKPKDYATIDENNILTALKEGKIYITGIVKRDEQAEIKDEIVLEVIKGKTDEEKINEAINAVKEYFKKRDKYDFITSMGLRFAGVNINDISSKKNIYSYRNLGNDAKNIINIIATGENPKDYKDKNYIDFILKATPKFYENSNAGYIAKAIIALDMAGEKYEEKEAVAALINKLKRDGDKLYVEKYSSADVEDTAWVLIALSNHKEKVNVQNVINSIKRFFKEHQKENALIERCSDTAIVIQALMAIGENPLSDEWVKYDEYGNKITLLDAILSCREGEKFKVRPSVSYTSEIATSYALAALADLAKNKSMYHELKYVKAGKPQSLKINLDSLNLLAGEEKQLEVQVFDEKNVLIKDIELIWESSKPNIVKVENGKVIALSAGESQVKAKIKEDESIFDEITVKVRESKDIDLRIKASINKLVDYYNNYGLYDYMAALALKHIEDDFKIDKEKIASNLRLYRRDYAIHYAKNIMEIIAAGKNPRNYPIKDEKGNIILYKNYVMDLVSSQRENGEFIVSEKVDEDSINGMSLSIIALDMADGSYDVEKAVNRLVDMINDGKHKKEGLYSEIETKALVITALAKHKDIKGVNETINHCIDYIKSSRNEEGGFDHSGYKNNTFAIATVIQALIANDIDPVKWVKNGKSIVEVLLERQLENGAFEYGEGVTDTPKSTETAFAALADLYRHKSMYHEIKIKDDLKEKLKKEIDFLKKAYEDNVIFDFLGVCAANLAGMDKELIQNKLFEYDKTDSAWQASKMIIAVIGAGLDPRNYETSKGECRNYVDELQSSQVKNGENKGEFILKEVDRNSIEALAYSIIALDMADGKYDREAAVKRLIQMIEYKDSKTYKEILTEALVLTALAKHKDINGVEDTIKTLIDFLKSKQNSDAGFDIEKGYLKGENSPIAIGRVIQALIANGINPLYADEWKKDNKTILDALLKSKVVKSDPRKSGYGKGEGQNYVVNDATSQAFVAIVALYSNQSIFEKLAIKYEEVEDIPEETQQPVVDVKLYVRIEGNNRTIVPKTEVKVDKLDLSDYGINRKFKKPRAIHAIIKALERQGIDCKDSKKGLNHNGGSYITMIDGLEQGSIGDKDGWMYYVDNKFVPLYVNEMEIKDEQYIVVFFQEDYTKNVYSWFDKEEVVVKTGEKFDLLLTGSYYDMYTDKTRIEPVNLAKILVNNEEYKLNEKNVLTDETGKVTLKFDKAGIYYISAERFDRKTGKRNLTRPYCKVIVEEKVIDKQPPEIIVEGIEEGQKVNESEISFAVKVKDNIDKELIPIVKLEDEKINPQIDGSYKIMLKEGENKIKIEAVDKAGNKAEKIYTIRFIKKNIIKILKDKPTEIKVKQEEKHLELPEITEEEIRDVEIKVDVENIKDATIKVQLKEEKGKKQAILPKLEIKSNIAKVEIPAGIIITAEDKKWDGTIKMPTEVEKESVKIENGIPEAVVEVGGDIGLTFNKAVRLVISGQAGKKAAYIKDGKIIEITQMLREDNQEIADKEIAEGKEGKIDVGKDLVIWTKHFTKFIAYTEKVNTNKNSSKRRKRRSSKETKVYKDEEINIKNTKEIKAEENIKDIKGHWAEKYVKELVEIGIISGYPDKTFKPEKEITRAEFITMLVKAFNLERRREKEFKDIKGHWAKEEIKLAASNGIIEGYEDGTCRPDEKITREEMAVIIAKVLKQKGYKEATLEELNIFTDKEEISVWAREAVSMCVKEKIIRGMEDGRFAPKERANRAQAAVMLYKLYNLIH</sequence>
<feature type="domain" description="SLH" evidence="3">
    <location>
        <begin position="3146"/>
        <end position="3203"/>
    </location>
</feature>
<dbReference type="InterPro" id="IPR008930">
    <property type="entry name" value="Terpenoid_cyclase/PrenylTrfase"/>
</dbReference>
<dbReference type="CDD" id="cd00688">
    <property type="entry name" value="ISOPREN_C2_like"/>
    <property type="match status" value="1"/>
</dbReference>
<organism evidence="4 5">
    <name type="scientific">Caminicella sporogenes DSM 14501</name>
    <dbReference type="NCBI Taxonomy" id="1121266"/>
    <lineage>
        <taxon>Bacteria</taxon>
        <taxon>Bacillati</taxon>
        <taxon>Bacillota</taxon>
        <taxon>Clostridia</taxon>
        <taxon>Peptostreptococcales</taxon>
        <taxon>Caminicellaceae</taxon>
        <taxon>Caminicella</taxon>
    </lineage>
</organism>
<dbReference type="InterPro" id="IPR001119">
    <property type="entry name" value="SLH_dom"/>
</dbReference>
<evidence type="ECO:0000313" key="5">
    <source>
        <dbReference type="Proteomes" id="UP000184082"/>
    </source>
</evidence>
<accession>A0A1M6SBD3</accession>
<dbReference type="SUPFAM" id="SSF48239">
    <property type="entry name" value="Terpenoid cyclases/Protein prenyltransferases"/>
    <property type="match status" value="4"/>
</dbReference>
<evidence type="ECO:0000256" key="2">
    <source>
        <dbReference type="SAM" id="Coils"/>
    </source>
</evidence>
<dbReference type="InterPro" id="IPR051465">
    <property type="entry name" value="Cell_Envelope_Struct_Comp"/>
</dbReference>
<dbReference type="EMBL" id="FRAJ01000017">
    <property type="protein sequence ID" value="SHK41848.1"/>
    <property type="molecule type" value="Genomic_DNA"/>
</dbReference>
<dbReference type="InterPro" id="IPR027954">
    <property type="entry name" value="Transcobalamin-like_C"/>
</dbReference>
<keyword evidence="1" id="KW-0677">Repeat</keyword>
<dbReference type="GO" id="GO:0003824">
    <property type="term" value="F:catalytic activity"/>
    <property type="evidence" value="ECO:0007669"/>
    <property type="project" value="InterPro"/>
</dbReference>
<dbReference type="InterPro" id="IPR001330">
    <property type="entry name" value="Prenyltrans"/>
</dbReference>
<proteinExistence type="predicted"/>
<reference evidence="4 5" key="1">
    <citation type="submission" date="2016-11" db="EMBL/GenBank/DDBJ databases">
        <authorList>
            <person name="Jaros S."/>
            <person name="Januszkiewicz K."/>
            <person name="Wedrychowicz H."/>
        </authorList>
    </citation>
    <scope>NUCLEOTIDE SEQUENCE [LARGE SCALE GENOMIC DNA]</scope>
    <source>
        <strain evidence="4 5">DSM 14501</strain>
    </source>
</reference>
<dbReference type="Gene3D" id="2.60.40.10">
    <property type="entry name" value="Immunoglobulins"/>
    <property type="match status" value="1"/>
</dbReference>
<evidence type="ECO:0000313" key="4">
    <source>
        <dbReference type="EMBL" id="SHK41848.1"/>
    </source>
</evidence>
<gene>
    <name evidence="4" type="ORF">SAMN02745883_02009</name>
</gene>
<feature type="domain" description="SLH" evidence="3">
    <location>
        <begin position="3082"/>
        <end position="3145"/>
    </location>
</feature>
<dbReference type="InterPro" id="IPR003343">
    <property type="entry name" value="Big_2"/>
</dbReference>
<evidence type="ECO:0000259" key="3">
    <source>
        <dbReference type="PROSITE" id="PS51272"/>
    </source>
</evidence>
<dbReference type="Pfam" id="PF02368">
    <property type="entry name" value="Big_2"/>
    <property type="match status" value="4"/>
</dbReference>
<evidence type="ECO:0000256" key="1">
    <source>
        <dbReference type="ARBA" id="ARBA00022737"/>
    </source>
</evidence>
<dbReference type="STRING" id="1121266.SAMN02745883_02009"/>
<dbReference type="SMART" id="SM00635">
    <property type="entry name" value="BID_2"/>
    <property type="match status" value="7"/>
</dbReference>
<protein>
    <submittedName>
        <fullName evidence="4">Ig-like domain (Group 2)</fullName>
    </submittedName>
</protein>
<dbReference type="Proteomes" id="UP000184082">
    <property type="component" value="Unassembled WGS sequence"/>
</dbReference>
<feature type="domain" description="SLH" evidence="3">
    <location>
        <begin position="3206"/>
        <end position="3263"/>
    </location>
</feature>
<feature type="coiled-coil region" evidence="2">
    <location>
        <begin position="61"/>
        <end position="88"/>
    </location>
</feature>
<dbReference type="PANTHER" id="PTHR43308">
    <property type="entry name" value="OUTER MEMBRANE PROTEIN ALPHA-RELATED"/>
    <property type="match status" value="1"/>
</dbReference>
<name>A0A1M6SBD3_9FIRM</name>
<keyword evidence="2" id="KW-0175">Coiled coil</keyword>
<dbReference type="SUPFAM" id="SSF49373">
    <property type="entry name" value="Invasin/intimin cell-adhesion fragments"/>
    <property type="match status" value="4"/>
</dbReference>
<dbReference type="InterPro" id="IPR013783">
    <property type="entry name" value="Ig-like_fold"/>
</dbReference>
<dbReference type="InterPro" id="IPR008964">
    <property type="entry name" value="Invasin/intimin_cell_adhesion"/>
</dbReference>
<dbReference type="PROSITE" id="PS51272">
    <property type="entry name" value="SLH"/>
    <property type="match status" value="3"/>
</dbReference>
<dbReference type="RefSeq" id="WP_072968122.1">
    <property type="nucleotide sequence ID" value="NZ_FRAJ01000017.1"/>
</dbReference>
<dbReference type="Pfam" id="PF00432">
    <property type="entry name" value="Prenyltrans"/>
    <property type="match status" value="3"/>
</dbReference>
<keyword evidence="5" id="KW-1185">Reference proteome</keyword>
<dbReference type="Pfam" id="PF00395">
    <property type="entry name" value="SLH"/>
    <property type="match status" value="3"/>
</dbReference>
<dbReference type="Gene3D" id="2.60.40.1080">
    <property type="match status" value="6"/>
</dbReference>
<dbReference type="Gene3D" id="1.50.10.20">
    <property type="match status" value="6"/>
</dbReference>
<dbReference type="Pfam" id="PF09136">
    <property type="entry name" value="Glucodextran_B"/>
    <property type="match status" value="1"/>
</dbReference>
<dbReference type="Pfam" id="PF14478">
    <property type="entry name" value="DUF4430"/>
    <property type="match status" value="1"/>
</dbReference>